<evidence type="ECO:0000313" key="1">
    <source>
        <dbReference type="EMBL" id="NSG85795.1"/>
    </source>
</evidence>
<comment type="caution">
    <text evidence="1">The sequence shown here is derived from an EMBL/GenBank/DDBJ whole genome shotgun (WGS) entry which is preliminary data.</text>
</comment>
<accession>A0ABX2H8Z5</accession>
<sequence length="53" mass="5822">MFEGSTASGTEQAYRKAMDKLTELLIAEDAIHAGRHIFSLPSDVLTKHILLPP</sequence>
<gene>
    <name evidence="1" type="ORF">G5B17_10170</name>
</gene>
<dbReference type="GeneID" id="69515053"/>
<dbReference type="Proteomes" id="UP001644719">
    <property type="component" value="Unassembled WGS sequence"/>
</dbReference>
<dbReference type="EMBL" id="JAAITS010000026">
    <property type="protein sequence ID" value="NSG85795.1"/>
    <property type="molecule type" value="Genomic_DNA"/>
</dbReference>
<keyword evidence="2" id="KW-1185">Reference proteome</keyword>
<reference evidence="1 2" key="1">
    <citation type="journal article" date="2020" name="Cell Host Microbe">
        <title>Functional and Genomic Variation between Human-Derived Isolates of Lachnospiraceae Reveals Inter- and Intra-Species Diversity.</title>
        <authorList>
            <person name="Sorbara M.T."/>
            <person name="Littmann E.R."/>
            <person name="Fontana E."/>
            <person name="Moody T.U."/>
            <person name="Kohout C.E."/>
            <person name="Gjonbalaj M."/>
            <person name="Eaton V."/>
            <person name="Seok R."/>
            <person name="Leiner I.M."/>
            <person name="Pamer E.G."/>
        </authorList>
    </citation>
    <scope>NUCLEOTIDE SEQUENCE [LARGE SCALE GENOMIC DNA]</scope>
    <source>
        <strain evidence="1 2">MSK.17.74</strain>
    </source>
</reference>
<name>A0ABX2H8Z5_9FIRM</name>
<proteinExistence type="predicted"/>
<organism evidence="1 2">
    <name type="scientific">Blautia faecis</name>
    <dbReference type="NCBI Taxonomy" id="871665"/>
    <lineage>
        <taxon>Bacteria</taxon>
        <taxon>Bacillati</taxon>
        <taxon>Bacillota</taxon>
        <taxon>Clostridia</taxon>
        <taxon>Lachnospirales</taxon>
        <taxon>Lachnospiraceae</taxon>
        <taxon>Blautia</taxon>
    </lineage>
</organism>
<dbReference type="RefSeq" id="WP_173719094.1">
    <property type="nucleotide sequence ID" value="NZ_JAAIPU010000031.1"/>
</dbReference>
<evidence type="ECO:0000313" key="2">
    <source>
        <dbReference type="Proteomes" id="UP001644719"/>
    </source>
</evidence>
<protein>
    <submittedName>
        <fullName evidence="1">Uncharacterized protein</fullName>
    </submittedName>
</protein>